<dbReference type="GO" id="GO:0003677">
    <property type="term" value="F:DNA binding"/>
    <property type="evidence" value="ECO:0007669"/>
    <property type="project" value="UniProtKB-UniRule"/>
</dbReference>
<dbReference type="PROSITE" id="PS51755">
    <property type="entry name" value="OMPR_PHOB"/>
    <property type="match status" value="1"/>
</dbReference>
<dbReference type="InterPro" id="IPR001867">
    <property type="entry name" value="OmpR/PhoB-type_DNA-bd"/>
</dbReference>
<evidence type="ECO:0000256" key="4">
    <source>
        <dbReference type="SAM" id="MobiDB-lite"/>
    </source>
</evidence>
<protein>
    <submittedName>
        <fullName evidence="6">DNA-binding winged helix-turn-helix (WHTH) protein</fullName>
    </submittedName>
</protein>
<dbReference type="Gene3D" id="1.10.10.10">
    <property type="entry name" value="Winged helix-like DNA-binding domain superfamily/Winged helix DNA-binding domain"/>
    <property type="match status" value="1"/>
</dbReference>
<evidence type="ECO:0000256" key="1">
    <source>
        <dbReference type="ARBA" id="ARBA00023125"/>
    </source>
</evidence>
<dbReference type="Proteomes" id="UP000271227">
    <property type="component" value="Unassembled WGS sequence"/>
</dbReference>
<keyword evidence="2" id="KW-0802">TPR repeat</keyword>
<evidence type="ECO:0000259" key="5">
    <source>
        <dbReference type="PROSITE" id="PS51755"/>
    </source>
</evidence>
<dbReference type="PANTHER" id="PTHR12558">
    <property type="entry name" value="CELL DIVISION CYCLE 16,23,27"/>
    <property type="match status" value="1"/>
</dbReference>
<keyword evidence="1 3" id="KW-0238">DNA-binding</keyword>
<feature type="domain" description="OmpR/PhoB-type" evidence="5">
    <location>
        <begin position="3"/>
        <end position="101"/>
    </location>
</feature>
<dbReference type="GO" id="GO:0006355">
    <property type="term" value="P:regulation of DNA-templated transcription"/>
    <property type="evidence" value="ECO:0007669"/>
    <property type="project" value="InterPro"/>
</dbReference>
<dbReference type="Gene3D" id="1.25.40.10">
    <property type="entry name" value="Tetratricopeptide repeat domain"/>
    <property type="match status" value="1"/>
</dbReference>
<evidence type="ECO:0000313" key="7">
    <source>
        <dbReference type="Proteomes" id="UP000271227"/>
    </source>
</evidence>
<dbReference type="SUPFAM" id="SSF48452">
    <property type="entry name" value="TPR-like"/>
    <property type="match status" value="1"/>
</dbReference>
<dbReference type="InParanoid" id="A0A3M0CCB8"/>
<feature type="compositionally biased region" description="Low complexity" evidence="4">
    <location>
        <begin position="132"/>
        <end position="149"/>
    </location>
</feature>
<dbReference type="Pfam" id="PF00486">
    <property type="entry name" value="Trans_reg_C"/>
    <property type="match status" value="1"/>
</dbReference>
<dbReference type="AlphaFoldDB" id="A0A3M0CCB8"/>
<dbReference type="InterPro" id="IPR011990">
    <property type="entry name" value="TPR-like_helical_dom_sf"/>
</dbReference>
<dbReference type="PROSITE" id="PS50005">
    <property type="entry name" value="TPR"/>
    <property type="match status" value="1"/>
</dbReference>
<organism evidence="6 7">
    <name type="scientific">Eilatimonas milleporae</name>
    <dbReference type="NCBI Taxonomy" id="911205"/>
    <lineage>
        <taxon>Bacteria</taxon>
        <taxon>Pseudomonadati</taxon>
        <taxon>Pseudomonadota</taxon>
        <taxon>Alphaproteobacteria</taxon>
        <taxon>Kordiimonadales</taxon>
        <taxon>Kordiimonadaceae</taxon>
        <taxon>Eilatimonas</taxon>
    </lineage>
</organism>
<dbReference type="GO" id="GO:0000160">
    <property type="term" value="P:phosphorelay signal transduction system"/>
    <property type="evidence" value="ECO:0007669"/>
    <property type="project" value="InterPro"/>
</dbReference>
<proteinExistence type="predicted"/>
<feature type="repeat" description="TPR" evidence="2">
    <location>
        <begin position="302"/>
        <end position="335"/>
    </location>
</feature>
<comment type="caution">
    <text evidence="6">The sequence shown here is derived from an EMBL/GenBank/DDBJ whole genome shotgun (WGS) entry which is preliminary data.</text>
</comment>
<evidence type="ECO:0000256" key="2">
    <source>
        <dbReference type="PROSITE-ProRule" id="PRU00339"/>
    </source>
</evidence>
<sequence length="458" mass="48720">MKRHPFILGPWRAEPMTRRIERDGLSVSLEPKVMDLLCLLAETPGHVFSRDALEAALWPDITVGEDTVARAVSKLRRALGDNAKTPLFVETIPKRGYRLIAAVKPDTGAARTAESAGRRPAQNSPPAGGPGTTDAPMTDATPDWPAMAGPGRSGLLPSGLLLMGLLLAAVALAGVLFETAPVPGPDRTGTPAGRLTDRADDLYMHFTRADNEAAIVLYERALAVDEAHAPARSGLANALVQRVVRWQHAPGTGTDTGTGTGGPASLGAAVEAGLTQTPHGRETLWRAIALAERAVRLAPDDAGALKALGLAHAARGDLDRAAHLYRRAAAADRNAWAPRINLGEIHMMRGDPRHAVKHFEDAFAAMERSYPVEPQRVGPWQAALGLLIGQTHEDLGADTEAALWYRTVLALTPLEPEATTRLAGILRRSGGETEAAGLCRDLRTKVGLFDGCLDRDGR</sequence>
<reference evidence="6 7" key="1">
    <citation type="submission" date="2018-10" db="EMBL/GenBank/DDBJ databases">
        <title>Genomic Encyclopedia of Archaeal and Bacterial Type Strains, Phase II (KMG-II): from individual species to whole genera.</title>
        <authorList>
            <person name="Goeker M."/>
        </authorList>
    </citation>
    <scope>NUCLEOTIDE SEQUENCE [LARGE SCALE GENOMIC DNA]</scope>
    <source>
        <strain evidence="6 7">DSM 25217</strain>
    </source>
</reference>
<keyword evidence="7" id="KW-1185">Reference proteome</keyword>
<accession>A0A3M0CCB8</accession>
<gene>
    <name evidence="6" type="ORF">BXY39_3861</name>
</gene>
<dbReference type="PANTHER" id="PTHR12558:SF13">
    <property type="entry name" value="CELL DIVISION CYCLE PROTEIN 27 HOMOLOG"/>
    <property type="match status" value="1"/>
</dbReference>
<dbReference type="InterPro" id="IPR016032">
    <property type="entry name" value="Sig_transdc_resp-reg_C-effctor"/>
</dbReference>
<evidence type="ECO:0000256" key="3">
    <source>
        <dbReference type="PROSITE-ProRule" id="PRU01091"/>
    </source>
</evidence>
<dbReference type="SMART" id="SM00862">
    <property type="entry name" value="Trans_reg_C"/>
    <property type="match status" value="1"/>
</dbReference>
<evidence type="ECO:0000313" key="6">
    <source>
        <dbReference type="EMBL" id="RMB00673.1"/>
    </source>
</evidence>
<dbReference type="EMBL" id="REFR01000017">
    <property type="protein sequence ID" value="RMB00673.1"/>
    <property type="molecule type" value="Genomic_DNA"/>
</dbReference>
<dbReference type="CDD" id="cd00383">
    <property type="entry name" value="trans_reg_C"/>
    <property type="match status" value="1"/>
</dbReference>
<dbReference type="SMART" id="SM00028">
    <property type="entry name" value="TPR"/>
    <property type="match status" value="2"/>
</dbReference>
<feature type="DNA-binding region" description="OmpR/PhoB-type" evidence="3">
    <location>
        <begin position="3"/>
        <end position="101"/>
    </location>
</feature>
<dbReference type="Pfam" id="PF13432">
    <property type="entry name" value="TPR_16"/>
    <property type="match status" value="1"/>
</dbReference>
<feature type="region of interest" description="Disordered" evidence="4">
    <location>
        <begin position="108"/>
        <end position="149"/>
    </location>
</feature>
<dbReference type="RefSeq" id="WP_170163970.1">
    <property type="nucleotide sequence ID" value="NZ_REFR01000017.1"/>
</dbReference>
<name>A0A3M0CCB8_9PROT</name>
<dbReference type="InterPro" id="IPR036388">
    <property type="entry name" value="WH-like_DNA-bd_sf"/>
</dbReference>
<dbReference type="InterPro" id="IPR019734">
    <property type="entry name" value="TPR_rpt"/>
</dbReference>
<dbReference type="SUPFAM" id="SSF46894">
    <property type="entry name" value="C-terminal effector domain of the bipartite response regulators"/>
    <property type="match status" value="1"/>
</dbReference>